<keyword evidence="3" id="KW-0548">Nucleotidyltransferase</keyword>
<dbReference type="InterPro" id="IPR044917">
    <property type="entry name" value="PRIMPOL"/>
</dbReference>
<dbReference type="GO" id="GO:0003887">
    <property type="term" value="F:DNA-directed DNA polymerase activity"/>
    <property type="evidence" value="ECO:0007669"/>
    <property type="project" value="UniProtKB-KW"/>
</dbReference>
<dbReference type="GO" id="GO:0042276">
    <property type="term" value="P:error-prone translesion synthesis"/>
    <property type="evidence" value="ECO:0007669"/>
    <property type="project" value="InterPro"/>
</dbReference>
<evidence type="ECO:0000256" key="6">
    <source>
        <dbReference type="ARBA" id="ARBA00044768"/>
    </source>
</evidence>
<dbReference type="GO" id="GO:0031297">
    <property type="term" value="P:replication fork processing"/>
    <property type="evidence" value="ECO:0007669"/>
    <property type="project" value="TreeGrafter"/>
</dbReference>
<evidence type="ECO:0000256" key="5">
    <source>
        <dbReference type="ARBA" id="ARBA00044677"/>
    </source>
</evidence>
<dbReference type="GO" id="GO:0005759">
    <property type="term" value="C:mitochondrial matrix"/>
    <property type="evidence" value="ECO:0007669"/>
    <property type="project" value="TreeGrafter"/>
</dbReference>
<dbReference type="EMBL" id="GBBI01004721">
    <property type="protein sequence ID" value="JAC13991.1"/>
    <property type="molecule type" value="mRNA"/>
</dbReference>
<comment type="catalytic activity">
    <reaction evidence="5">
        <text>ssDNA + n NTP = ssDNA/pppN(pN)n-1 hybrid + (n-1) diphosphate.</text>
        <dbReference type="EC" id="2.7.7.102"/>
    </reaction>
</comment>
<dbReference type="PANTHER" id="PTHR31399">
    <property type="entry name" value="DNA-DIRECTED PRIMASE / POLYMERASE PROTEIN"/>
    <property type="match status" value="1"/>
</dbReference>
<name>A0A023EZ31_TRIIF</name>
<evidence type="ECO:0000256" key="7">
    <source>
        <dbReference type="ARBA" id="ARBA00047303"/>
    </source>
</evidence>
<keyword evidence="3" id="KW-0808">Transferase</keyword>
<evidence type="ECO:0000256" key="4">
    <source>
        <dbReference type="ARBA" id="ARBA00026139"/>
    </source>
</evidence>
<protein>
    <recommendedName>
        <fullName evidence="4">DNA-directed primase/polymerase protein</fullName>
        <ecNumber evidence="6">2.7.7.102</ecNumber>
        <ecNumber evidence="2">2.7.7.7</ecNumber>
    </recommendedName>
</protein>
<dbReference type="EC" id="2.7.7.7" evidence="2"/>
<proteinExistence type="evidence at transcript level"/>
<sequence>EKSQSSSKMEDRKTQKSVMPYIPRDLLNGPSMFWKVFKKQDEALEFMRNCRDGLMSFAFEHFGPGRLFLVAHPKVFWHYDIQRDPDSRCTYEIIPEYTACKIYIDLEYDITINQDCDGFKMVDVFVNLLRFYLKTVWNINCRKEHVLILDSTTKTKFSRHLIFNLPNACFTNSYQVGYFVKYVCQSIKSIIHTGTVPENMVNIFTIDDFNCLKVIDAKGNSRIFCDEGVYTKNRHFRLYGSTKKGKHSNLVLSTDNLFKCSSELEMFLSSLITFMDIPDIRALEFTDDILIKKKFIIKEIPSPNKEVNPSPYPSVDKFISALVTPGKIYRSVYFGAKKLIVYDIVGNRYCGNIKRQHKSNNVKYVVDLNECIYYQKCYDYDCFGYRSEKVSLPFEVIFKVTDNTDIDCGNINNLGVFGLSPSDTEQVLDAIEAIGSSFDNDTAPKKELIKFPSFDLSDEEFINIVY</sequence>
<reference evidence="8" key="1">
    <citation type="journal article" date="2014" name="PLoS Negl. Trop. Dis.">
        <title>An updated insight into the Sialotranscriptome of Triatoma infestans: developmental stage and geographic variations.</title>
        <authorList>
            <person name="Schwarz A."/>
            <person name="Medrano-Mercado N."/>
            <person name="Schaub G.A."/>
            <person name="Struchiner C.J."/>
            <person name="Bargues M.D."/>
            <person name="Levy M.Z."/>
            <person name="Ribeiro J.M."/>
        </authorList>
    </citation>
    <scope>NUCLEOTIDE SEQUENCE</scope>
    <source>
        <strain evidence="8">Chile</strain>
        <tissue evidence="8">Salivary glands</tissue>
    </source>
</reference>
<organism evidence="8">
    <name type="scientific">Triatoma infestans</name>
    <name type="common">Assassin bug</name>
    <dbReference type="NCBI Taxonomy" id="30076"/>
    <lineage>
        <taxon>Eukaryota</taxon>
        <taxon>Metazoa</taxon>
        <taxon>Ecdysozoa</taxon>
        <taxon>Arthropoda</taxon>
        <taxon>Hexapoda</taxon>
        <taxon>Insecta</taxon>
        <taxon>Pterygota</taxon>
        <taxon>Neoptera</taxon>
        <taxon>Paraneoptera</taxon>
        <taxon>Hemiptera</taxon>
        <taxon>Heteroptera</taxon>
        <taxon>Panheteroptera</taxon>
        <taxon>Cimicomorpha</taxon>
        <taxon>Reduviidae</taxon>
        <taxon>Triatominae</taxon>
        <taxon>Triatoma</taxon>
    </lineage>
</organism>
<comment type="similarity">
    <text evidence="1">Belongs to the eukaryotic-type primase small subunit family.</text>
</comment>
<evidence type="ECO:0000313" key="8">
    <source>
        <dbReference type="EMBL" id="JAC13991.1"/>
    </source>
</evidence>
<evidence type="ECO:0000256" key="2">
    <source>
        <dbReference type="ARBA" id="ARBA00012417"/>
    </source>
</evidence>
<keyword evidence="3" id="KW-0239">DNA-directed DNA polymerase</keyword>
<dbReference type="AlphaFoldDB" id="A0A023EZ31"/>
<dbReference type="GO" id="GO:0006264">
    <property type="term" value="P:mitochondrial DNA replication"/>
    <property type="evidence" value="ECO:0007669"/>
    <property type="project" value="TreeGrafter"/>
</dbReference>
<dbReference type="GO" id="GO:0003682">
    <property type="term" value="F:chromatin binding"/>
    <property type="evidence" value="ECO:0007669"/>
    <property type="project" value="TreeGrafter"/>
</dbReference>
<accession>A0A023EZ31</accession>
<feature type="non-terminal residue" evidence="8">
    <location>
        <position position="1"/>
    </location>
</feature>
<dbReference type="EC" id="2.7.7.102" evidence="6"/>
<evidence type="ECO:0000256" key="3">
    <source>
        <dbReference type="ARBA" id="ARBA00022932"/>
    </source>
</evidence>
<dbReference type="GO" id="GO:0009411">
    <property type="term" value="P:response to UV"/>
    <property type="evidence" value="ECO:0007669"/>
    <property type="project" value="TreeGrafter"/>
</dbReference>
<dbReference type="GO" id="GO:0005634">
    <property type="term" value="C:nucleus"/>
    <property type="evidence" value="ECO:0007669"/>
    <property type="project" value="TreeGrafter"/>
</dbReference>
<comment type="catalytic activity">
    <reaction evidence="7">
        <text>DNA(n) + a 2'-deoxyribonucleoside 5'-triphosphate = DNA(n+1) + diphosphate</text>
        <dbReference type="Rhea" id="RHEA:22508"/>
        <dbReference type="Rhea" id="RHEA-COMP:17339"/>
        <dbReference type="Rhea" id="RHEA-COMP:17340"/>
        <dbReference type="ChEBI" id="CHEBI:33019"/>
        <dbReference type="ChEBI" id="CHEBI:61560"/>
        <dbReference type="ChEBI" id="CHEBI:173112"/>
        <dbReference type="EC" id="2.7.7.7"/>
    </reaction>
    <physiologicalReaction direction="left-to-right" evidence="7">
        <dbReference type="Rhea" id="RHEA:22509"/>
    </physiologicalReaction>
</comment>
<dbReference type="Pfam" id="PF03121">
    <property type="entry name" value="Herpes_UL52"/>
    <property type="match status" value="1"/>
</dbReference>
<evidence type="ECO:0000256" key="1">
    <source>
        <dbReference type="ARBA" id="ARBA00009762"/>
    </source>
</evidence>
<dbReference type="PANTHER" id="PTHR31399:SF0">
    <property type="entry name" value="DNA-DIRECTED PRIMASE_POLYMERASE PROTEIN"/>
    <property type="match status" value="1"/>
</dbReference>